<evidence type="ECO:0000256" key="8">
    <source>
        <dbReference type="ARBA" id="ARBA00022553"/>
    </source>
</evidence>
<feature type="compositionally biased region" description="Polar residues" evidence="23">
    <location>
        <begin position="10"/>
        <end position="21"/>
    </location>
</feature>
<name>A0A7D5NDP1_9PROT</name>
<keyword evidence="7 20" id="KW-0145">Chemotaxis</keyword>
<dbReference type="GO" id="GO:0006935">
    <property type="term" value="P:chemotaxis"/>
    <property type="evidence" value="ECO:0007669"/>
    <property type="project" value="UniProtKB-UniRule"/>
</dbReference>
<evidence type="ECO:0000256" key="12">
    <source>
        <dbReference type="ARBA" id="ARBA00022692"/>
    </source>
</evidence>
<keyword evidence="15" id="KW-1133">Transmembrane helix</keyword>
<dbReference type="SUPFAM" id="SSF53335">
    <property type="entry name" value="S-adenosyl-L-methionine-dependent methyltransferases"/>
    <property type="match status" value="1"/>
</dbReference>
<dbReference type="Gene3D" id="1.10.155.10">
    <property type="entry name" value="Chemotaxis receptor methyltransferase CheR, N-terminal domain"/>
    <property type="match status" value="1"/>
</dbReference>
<dbReference type="GO" id="GO:0008983">
    <property type="term" value="F:protein-glutamate O-methyltransferase activity"/>
    <property type="evidence" value="ECO:0007669"/>
    <property type="project" value="UniProtKB-EC"/>
</dbReference>
<comment type="catalytic activity">
    <reaction evidence="1">
        <text>ATP + protein L-histidine = ADP + protein N-phospho-L-histidine.</text>
        <dbReference type="EC" id="2.7.13.3"/>
    </reaction>
</comment>
<dbReference type="GO" id="GO:0000156">
    <property type="term" value="F:phosphorelay response regulator activity"/>
    <property type="evidence" value="ECO:0007669"/>
    <property type="project" value="InterPro"/>
</dbReference>
<dbReference type="PROSITE" id="PS50110">
    <property type="entry name" value="RESPONSE_REGULATORY"/>
    <property type="match status" value="2"/>
</dbReference>
<dbReference type="InterPro" id="IPR011006">
    <property type="entry name" value="CheY-like_superfamily"/>
</dbReference>
<dbReference type="InterPro" id="IPR003661">
    <property type="entry name" value="HisK_dim/P_dom"/>
</dbReference>
<dbReference type="Gene3D" id="3.40.50.2300">
    <property type="match status" value="2"/>
</dbReference>
<dbReference type="SMART" id="SM00138">
    <property type="entry name" value="MeTrc"/>
    <property type="match status" value="1"/>
</dbReference>
<dbReference type="GO" id="GO:0000155">
    <property type="term" value="F:phosphorelay sensor kinase activity"/>
    <property type="evidence" value="ECO:0007669"/>
    <property type="project" value="InterPro"/>
</dbReference>
<dbReference type="InterPro" id="IPR035965">
    <property type="entry name" value="PAS-like_dom_sf"/>
</dbReference>
<keyword evidence="9" id="KW-0489">Methyltransferase</keyword>
<dbReference type="GO" id="GO:0032259">
    <property type="term" value="P:methylation"/>
    <property type="evidence" value="ECO:0007669"/>
    <property type="project" value="UniProtKB-KW"/>
</dbReference>
<dbReference type="SUPFAM" id="SSF55785">
    <property type="entry name" value="PYP-like sensor domain (PAS domain)"/>
    <property type="match status" value="5"/>
</dbReference>
<keyword evidence="12" id="KW-0812">Transmembrane</keyword>
<evidence type="ECO:0000259" key="24">
    <source>
        <dbReference type="PROSITE" id="PS50109"/>
    </source>
</evidence>
<dbReference type="NCBIfam" id="TIGR00229">
    <property type="entry name" value="sensory_box"/>
    <property type="match status" value="3"/>
</dbReference>
<dbReference type="SMART" id="SM00086">
    <property type="entry name" value="PAC"/>
    <property type="match status" value="5"/>
</dbReference>
<dbReference type="InterPro" id="IPR000780">
    <property type="entry name" value="CheR_MeTrfase"/>
</dbReference>
<dbReference type="PROSITE" id="PS50123">
    <property type="entry name" value="CHER"/>
    <property type="match status" value="1"/>
</dbReference>
<evidence type="ECO:0000256" key="21">
    <source>
        <dbReference type="PROSITE-ProRule" id="PRU00169"/>
    </source>
</evidence>
<feature type="domain" description="PAC" evidence="27">
    <location>
        <begin position="921"/>
        <end position="973"/>
    </location>
</feature>
<dbReference type="InterPro" id="IPR013655">
    <property type="entry name" value="PAS_fold_3"/>
</dbReference>
<keyword evidence="6" id="KW-1003">Cell membrane</keyword>
<feature type="domain" description="Histidine kinase" evidence="24">
    <location>
        <begin position="1391"/>
        <end position="1612"/>
    </location>
</feature>
<dbReference type="Gene3D" id="1.20.120.160">
    <property type="entry name" value="HPT domain"/>
    <property type="match status" value="1"/>
</dbReference>
<dbReference type="SUPFAM" id="SSF47384">
    <property type="entry name" value="Homodimeric domain of signal transducing histidine kinase"/>
    <property type="match status" value="1"/>
</dbReference>
<feature type="domain" description="CheB-type methylesterase" evidence="28">
    <location>
        <begin position="20"/>
        <end position="209"/>
    </location>
</feature>
<feature type="domain" description="PAC" evidence="27">
    <location>
        <begin position="1179"/>
        <end position="1231"/>
    </location>
</feature>
<gene>
    <name evidence="30" type="ORF">HWD57_22350</name>
</gene>
<dbReference type="InterPro" id="IPR036097">
    <property type="entry name" value="HisK_dim/P_sf"/>
</dbReference>
<feature type="domain" description="PAS" evidence="26">
    <location>
        <begin position="1104"/>
        <end position="1157"/>
    </location>
</feature>
<keyword evidence="11" id="KW-0949">S-adenosyl-L-methionine</keyword>
<dbReference type="InterPro" id="IPR022641">
    <property type="entry name" value="CheR_N"/>
</dbReference>
<reference evidence="30 31" key="1">
    <citation type="journal article" date="2019" name="Microbiome">
        <title>Annotated bacterial chromosomes from frame-shift-corrected long-read metagenomic data.</title>
        <authorList>
            <person name="Arumugam K."/>
            <person name="Bagci C."/>
            <person name="Bessarab I."/>
            <person name="Beier S."/>
            <person name="Buchfink B."/>
            <person name="Gorska A."/>
            <person name="Qiu G."/>
            <person name="Huson D.H."/>
            <person name="Williams R.B.H."/>
        </authorList>
    </citation>
    <scope>NUCLEOTIDE SEQUENCE [LARGE SCALE GENOMIC DNA]</scope>
    <source>
        <strain evidence="30">SSA1</strain>
    </source>
</reference>
<dbReference type="InterPro" id="IPR035909">
    <property type="entry name" value="CheB_C"/>
</dbReference>
<dbReference type="Pfam" id="PF01627">
    <property type="entry name" value="Hpt"/>
    <property type="match status" value="1"/>
</dbReference>
<evidence type="ECO:0000313" key="30">
    <source>
        <dbReference type="EMBL" id="QLH52212.1"/>
    </source>
</evidence>
<keyword evidence="16" id="KW-0902">Two-component regulatory system</keyword>
<dbReference type="FunFam" id="3.30.565.10:FF:000010">
    <property type="entry name" value="Sensor histidine kinase RcsC"/>
    <property type="match status" value="1"/>
</dbReference>
<dbReference type="PANTHER" id="PTHR45339">
    <property type="entry name" value="HYBRID SIGNAL TRANSDUCTION HISTIDINE KINASE J"/>
    <property type="match status" value="1"/>
</dbReference>
<dbReference type="InterPro" id="IPR036641">
    <property type="entry name" value="HPT_dom_sf"/>
</dbReference>
<dbReference type="Gene3D" id="3.40.50.150">
    <property type="entry name" value="Vaccinia Virus protein VP39"/>
    <property type="match status" value="1"/>
</dbReference>
<feature type="modified residue" description="4-aspartylphosphate" evidence="21">
    <location>
        <position position="1681"/>
    </location>
</feature>
<dbReference type="Gene3D" id="3.30.565.10">
    <property type="entry name" value="Histidine kinase-like ATPase, C-terminal domain"/>
    <property type="match status" value="1"/>
</dbReference>
<dbReference type="SMART" id="SM00091">
    <property type="entry name" value="PAS"/>
    <property type="match status" value="5"/>
</dbReference>
<keyword evidence="20" id="KW-0378">Hydrolase</keyword>
<dbReference type="EC" id="2.7.13.3" evidence="4"/>
<dbReference type="SUPFAM" id="SSF52738">
    <property type="entry name" value="Methylesterase CheB, C-terminal domain"/>
    <property type="match status" value="1"/>
</dbReference>
<dbReference type="InterPro" id="IPR008207">
    <property type="entry name" value="Sig_transdc_His_kin_Hpt_dom"/>
</dbReference>
<evidence type="ECO:0000256" key="3">
    <source>
        <dbReference type="ARBA" id="ARBA00004651"/>
    </source>
</evidence>
<dbReference type="Proteomes" id="UP000509684">
    <property type="component" value="Chromosome"/>
</dbReference>
<dbReference type="CDD" id="cd16922">
    <property type="entry name" value="HATPase_EvgS-ArcB-TorS-like"/>
    <property type="match status" value="1"/>
</dbReference>
<dbReference type="InterPro" id="IPR000700">
    <property type="entry name" value="PAS-assoc_C"/>
</dbReference>
<dbReference type="Pfam" id="PF01339">
    <property type="entry name" value="CheB_methylest"/>
    <property type="match status" value="1"/>
</dbReference>
<feature type="domain" description="PAC" evidence="27">
    <location>
        <begin position="1051"/>
        <end position="1103"/>
    </location>
</feature>
<keyword evidence="22" id="KW-0175">Coiled coil</keyword>
<evidence type="ECO:0000313" key="31">
    <source>
        <dbReference type="Proteomes" id="UP000509684"/>
    </source>
</evidence>
<keyword evidence="14" id="KW-0067">ATP-binding</keyword>
<dbReference type="Pfam" id="PF00989">
    <property type="entry name" value="PAS"/>
    <property type="match status" value="1"/>
</dbReference>
<evidence type="ECO:0000256" key="6">
    <source>
        <dbReference type="ARBA" id="ARBA00022475"/>
    </source>
</evidence>
<evidence type="ECO:0000256" key="15">
    <source>
        <dbReference type="ARBA" id="ARBA00022989"/>
    </source>
</evidence>
<feature type="coiled-coil region" evidence="22">
    <location>
        <begin position="654"/>
        <end position="723"/>
    </location>
</feature>
<keyword evidence="8 21" id="KW-0597">Phosphoprotein</keyword>
<feature type="active site" evidence="20">
    <location>
        <position position="32"/>
    </location>
</feature>
<dbReference type="PROSITE" id="PS50122">
    <property type="entry name" value="CHEB"/>
    <property type="match status" value="1"/>
</dbReference>
<feature type="active site" evidence="20">
    <location>
        <position position="59"/>
    </location>
</feature>
<dbReference type="InterPro" id="IPR000673">
    <property type="entry name" value="Sig_transdc_resp-reg_Me-estase"/>
</dbReference>
<evidence type="ECO:0000259" key="27">
    <source>
        <dbReference type="PROSITE" id="PS50113"/>
    </source>
</evidence>
<evidence type="ECO:0000256" key="18">
    <source>
        <dbReference type="ARBA" id="ARBA00058004"/>
    </source>
</evidence>
<dbReference type="Pfam" id="PF00072">
    <property type="entry name" value="Response_reg"/>
    <property type="match status" value="2"/>
</dbReference>
<dbReference type="Pfam" id="PF00512">
    <property type="entry name" value="HisKA"/>
    <property type="match status" value="1"/>
</dbReference>
<evidence type="ECO:0000256" key="20">
    <source>
        <dbReference type="PROSITE-ProRule" id="PRU00050"/>
    </source>
</evidence>
<evidence type="ECO:0000256" key="16">
    <source>
        <dbReference type="ARBA" id="ARBA00023012"/>
    </source>
</evidence>
<dbReference type="PRINTS" id="PR00996">
    <property type="entry name" value="CHERMTFRASE"/>
</dbReference>
<feature type="domain" description="Response regulatory" evidence="25">
    <location>
        <begin position="1627"/>
        <end position="1749"/>
    </location>
</feature>
<dbReference type="SUPFAM" id="SSF47757">
    <property type="entry name" value="Chemotaxis receptor methyltransferase CheR, N-terminal domain"/>
    <property type="match status" value="1"/>
</dbReference>
<evidence type="ECO:0000256" key="1">
    <source>
        <dbReference type="ARBA" id="ARBA00000085"/>
    </source>
</evidence>
<dbReference type="GO" id="GO:0008984">
    <property type="term" value="F:protein-glutamate methylesterase activity"/>
    <property type="evidence" value="ECO:0007669"/>
    <property type="project" value="InterPro"/>
</dbReference>
<evidence type="ECO:0000256" key="22">
    <source>
        <dbReference type="SAM" id="Coils"/>
    </source>
</evidence>
<dbReference type="PANTHER" id="PTHR45339:SF1">
    <property type="entry name" value="HYBRID SIGNAL TRANSDUCTION HISTIDINE KINASE J"/>
    <property type="match status" value="1"/>
</dbReference>
<dbReference type="Gene3D" id="3.40.50.180">
    <property type="entry name" value="Methylesterase CheB, C-terminal domain"/>
    <property type="match status" value="1"/>
</dbReference>
<accession>A0A7D5NDP1</accession>
<dbReference type="InterPro" id="IPR000014">
    <property type="entry name" value="PAS"/>
</dbReference>
<dbReference type="Pfam" id="PF08448">
    <property type="entry name" value="PAS_4"/>
    <property type="match status" value="1"/>
</dbReference>
<dbReference type="InterPro" id="IPR003594">
    <property type="entry name" value="HATPase_dom"/>
</dbReference>
<dbReference type="KEGG" id="acog:HWD57_22350"/>
<dbReference type="GO" id="GO:0005524">
    <property type="term" value="F:ATP binding"/>
    <property type="evidence" value="ECO:0007669"/>
    <property type="project" value="UniProtKB-KW"/>
</dbReference>
<evidence type="ECO:0000256" key="11">
    <source>
        <dbReference type="ARBA" id="ARBA00022691"/>
    </source>
</evidence>
<dbReference type="Gene3D" id="1.10.287.130">
    <property type="match status" value="1"/>
</dbReference>
<dbReference type="SMART" id="SM00388">
    <property type="entry name" value="HisKA"/>
    <property type="match status" value="1"/>
</dbReference>
<dbReference type="InterPro" id="IPR005467">
    <property type="entry name" value="His_kinase_dom"/>
</dbReference>
<dbReference type="InterPro" id="IPR036804">
    <property type="entry name" value="CheR_N_sf"/>
</dbReference>
<dbReference type="PROSITE" id="PS50109">
    <property type="entry name" value="HIS_KIN"/>
    <property type="match status" value="1"/>
</dbReference>
<evidence type="ECO:0000259" key="29">
    <source>
        <dbReference type="PROSITE" id="PS50123"/>
    </source>
</evidence>
<dbReference type="InterPro" id="IPR036890">
    <property type="entry name" value="HATPase_C_sf"/>
</dbReference>
<evidence type="ECO:0000256" key="17">
    <source>
        <dbReference type="ARBA" id="ARBA00023136"/>
    </source>
</evidence>
<evidence type="ECO:0000256" key="2">
    <source>
        <dbReference type="ARBA" id="ARBA00001541"/>
    </source>
</evidence>
<dbReference type="GO" id="GO:0006355">
    <property type="term" value="P:regulation of DNA-templated transcription"/>
    <property type="evidence" value="ECO:0007669"/>
    <property type="project" value="InterPro"/>
</dbReference>
<dbReference type="SUPFAM" id="SSF52172">
    <property type="entry name" value="CheY-like"/>
    <property type="match status" value="2"/>
</dbReference>
<dbReference type="Pfam" id="PF13596">
    <property type="entry name" value="PAS_10"/>
    <property type="match status" value="1"/>
</dbReference>
<feature type="domain" description="Response regulatory" evidence="25">
    <location>
        <begin position="1771"/>
        <end position="1889"/>
    </location>
</feature>
<dbReference type="Gene3D" id="2.10.70.100">
    <property type="match status" value="1"/>
</dbReference>
<dbReference type="InterPro" id="IPR001610">
    <property type="entry name" value="PAC"/>
</dbReference>
<comment type="function">
    <text evidence="18">Member of the two-component regulatory system BvgS/BvgA. Phosphorylates BvgA via a four-step phosphorelay in response to environmental signals.</text>
</comment>
<feature type="active site" evidence="20">
    <location>
        <position position="151"/>
    </location>
</feature>
<dbReference type="InterPro" id="IPR013767">
    <property type="entry name" value="PAS_fold"/>
</dbReference>
<dbReference type="SMART" id="SM00387">
    <property type="entry name" value="HATPase_c"/>
    <property type="match status" value="1"/>
</dbReference>
<evidence type="ECO:0000256" key="7">
    <source>
        <dbReference type="ARBA" id="ARBA00022500"/>
    </source>
</evidence>
<keyword evidence="17" id="KW-0472">Membrane</keyword>
<dbReference type="GO" id="GO:0005886">
    <property type="term" value="C:plasma membrane"/>
    <property type="evidence" value="ECO:0007669"/>
    <property type="project" value="UniProtKB-SubCell"/>
</dbReference>
<dbReference type="InterPro" id="IPR001789">
    <property type="entry name" value="Sig_transdc_resp-reg_receiver"/>
</dbReference>
<dbReference type="EC" id="2.1.1.80" evidence="5"/>
<evidence type="ECO:0000256" key="13">
    <source>
        <dbReference type="ARBA" id="ARBA00022741"/>
    </source>
</evidence>
<evidence type="ECO:0000256" key="9">
    <source>
        <dbReference type="ARBA" id="ARBA00022603"/>
    </source>
</evidence>
<dbReference type="InterPro" id="IPR029063">
    <property type="entry name" value="SAM-dependent_MTases_sf"/>
</dbReference>
<protein>
    <recommendedName>
        <fullName evidence="19">Virulence sensor protein BvgS</fullName>
        <ecNumber evidence="5">2.1.1.80</ecNumber>
        <ecNumber evidence="4">2.7.13.3</ecNumber>
    </recommendedName>
</protein>
<dbReference type="CDD" id="cd00130">
    <property type="entry name" value="PAS"/>
    <property type="match status" value="4"/>
</dbReference>
<dbReference type="CDD" id="cd00088">
    <property type="entry name" value="HPT"/>
    <property type="match status" value="1"/>
</dbReference>
<dbReference type="InterPro" id="IPR013656">
    <property type="entry name" value="PAS_4"/>
</dbReference>
<sequence length="2111" mass="232305">MKKRKLSPSIPLTRSIPQSDATETRLAGIGSSAGGLEALRELLECLPQTATMCYVIAQHVSPTHTSLLAGLLASSTTLRVKDLEDNWVPDAGVVCIVPPNKDVILEHGRLRLIEPQSAMGPKPSVNLFFGSLAAELGDQAIGIILSGTGSDGAAGIRAIRTAGGITIVQEPATAKYDGMPREAIHTGSVDLILPPKKIGPALERLLSEPMALVQGDDGGEEADELDQINTLVRRTTSFKLSDYKPTTVKRRIARRMNIVGCKTLGDYVDFLKANSGEAQSLMRDTFISVTAFFRDPEAFQVLEHVIDGIVRNRDEGEIIRCWVPGCATGEEVYSIAFLFEEALAQQGKAGLQYLIFASDLDEDALEQARSALYPAGVLEGIPRDFRDRYMTLNGGHYRVNKSVRSRIVFTRQNVVDDPPFGRLDLISCRNLLIYLLQPVQKRVLEMFRYALSAGGYLFLGKSETVDEKSGLFREVDRRARVYQPVEGTPHYQLPSTFGQVGLTGIKAAARLSLTTTVDRVSQRILDALVMRYAPPSVVINGDDDVVHMHGNLKPYLSFPRGAVSMHLFNLLEPPLRTELRALIYRCRRERQPLRGTSHQFELEGSPHRVTPAVSALDDAEGAMVMVSFDARPLEDEARASVSDITDGDRNNVIIAELEQELANTRTHLNVVVEELQSTNEELQSTNEELQSANEELQSANEELQTSNEELQSTNEELLTVNEEMHVKSAQLEALAGLLNNVKESLSFPMLVVDAQMCVTVANGACGTLIETLGPLEGLSLNSLSWQVEIQGLAAQVGQVIQEGGIHLRIVRRGTEAVFRLNIMPYRLEGGGITGAVLLFEDITAQTRSEFHYRQLTESLPLLVWTCAPEGPCDYLSPQWVAYTGKSEAEQLGFGWLEQIHPDERQRTIDHWIATAGQGLPFAIEFRVRRHDGAYRWFKTLAMPLRNEAGAIVKWFGTNTDIDDIKQADAERQSLLQRLSLATAAANIAVWVWDLASQTHTWDARMLALYQVPAEVMATGIDYAFWRSRCHPDDLEQADRAMNDALNAGASLECEFRILLPDGSVRHIYAAAVIERDADGAPIRVIGINHDISTLKRNELALRESEARLSMAIDVMPEALMVVDEQGIICRSNQRAVAIFGHEPQVLVGQPVEMLMPERIRVQHVGMRLHFNAHAELRAMGAGRRLYALHADGHEFPVEVALSPFLDGESRKVVVSVTDITERKRIELELQEHRLNLEKLVRQRTLELATKERFVRSLVSNLPGMVGYWDDTLHCRFANTAYRDWFGRSEAEMLGLHMQTALGQAYFQENERYIRAALEGQKQTFERSITKPSGEVGHLLAHYLPDIADGKVQGFVALVHDVTALKQHELELAKAKEKAESATSAKSIFLANMSHEIRTPMNAVLGLAYVLSKMDLPVEAHDLAQKIHASGQSLLGLLNDILDFSKMEAGKAEIEQAPIYLGDIFDNLATIMSAAAEGKGLELSISPPPASACYLIGDSLRIGQILINLTSNAIKFTERGAVTVKVVVVAETEQQASLRFIVRDTGIGMDAAAQEKLFSAFSQADASTTRRFGGTGLGLAISRRLVELMGGELQLESSPGLGSRFSFCLSLPKQASAKANMNALRALKLLVADDNPIALEGLGATLRSVGWEPELFESGEALWQRLLEATDLQSPDTVLLLDWQMPGLDGLQIVSRIHAHLEDGHRPLSLIVTAHGASSLAEMPDAALADGILTKPLGPSTLYNAIQQARHRRLGLATLRDTPGEKRLAGLRLLAVDDSEINLEVASRIFGDEGATVRTAANGQEAIDRLLSQPQSIDVVLMDVHMPVMDGLEATRRIRQNPTIAHLPILALTAGALKEQQEHIYTAGMNGFITKPFIVDTAIRQILEAARGRLSDAIDTAEVPGAPTDNLEDEPTTPLVNSDWGLRVFKQRDAYVRYLNLFVEQYREILPSLIDPATEPGLLEHLVHKMRGSAGNLGLERVAATATRLEMFLNNGQDFMADARRLHDDLLLTFQAIAESMTLDEMEPTAMPADISGALLDVELVLPLFHRILSGLKNFDPKPAETGLAELRHYLPAKSVDAIASPLLAFQFAEAEQALRALAHELALSMEK</sequence>
<feature type="domain" description="CheR-type methyltransferase" evidence="29">
    <location>
        <begin position="224"/>
        <end position="465"/>
    </location>
</feature>
<evidence type="ECO:0000256" key="14">
    <source>
        <dbReference type="ARBA" id="ARBA00022840"/>
    </source>
</evidence>
<dbReference type="CDD" id="cd17546">
    <property type="entry name" value="REC_hyHK_CKI1_RcsC-like"/>
    <property type="match status" value="2"/>
</dbReference>
<feature type="region of interest" description="Disordered" evidence="23">
    <location>
        <begin position="1"/>
        <end position="21"/>
    </location>
</feature>
<dbReference type="Pfam" id="PF08447">
    <property type="entry name" value="PAS_3"/>
    <property type="match status" value="2"/>
</dbReference>
<dbReference type="SMART" id="SM00448">
    <property type="entry name" value="REC"/>
    <property type="match status" value="2"/>
</dbReference>
<dbReference type="PROSITE" id="PS50112">
    <property type="entry name" value="PAS"/>
    <property type="match status" value="1"/>
</dbReference>
<dbReference type="Pfam" id="PF01739">
    <property type="entry name" value="CheR"/>
    <property type="match status" value="1"/>
</dbReference>
<keyword evidence="10" id="KW-0808">Transferase</keyword>
<dbReference type="CDD" id="cd16434">
    <property type="entry name" value="CheB-CheR_fusion"/>
    <property type="match status" value="1"/>
</dbReference>
<evidence type="ECO:0000259" key="25">
    <source>
        <dbReference type="PROSITE" id="PS50110"/>
    </source>
</evidence>
<comment type="catalytic activity">
    <reaction evidence="2">
        <text>L-glutamyl-[protein] + S-adenosyl-L-methionine = [protein]-L-glutamate 5-O-methyl ester + S-adenosyl-L-homocysteine</text>
        <dbReference type="Rhea" id="RHEA:24452"/>
        <dbReference type="Rhea" id="RHEA-COMP:10208"/>
        <dbReference type="Rhea" id="RHEA-COMP:10311"/>
        <dbReference type="ChEBI" id="CHEBI:29973"/>
        <dbReference type="ChEBI" id="CHEBI:57856"/>
        <dbReference type="ChEBI" id="CHEBI:59789"/>
        <dbReference type="ChEBI" id="CHEBI:82795"/>
        <dbReference type="EC" id="2.1.1.80"/>
    </reaction>
</comment>
<dbReference type="SUPFAM" id="SSF47226">
    <property type="entry name" value="Histidine-containing phosphotransfer domain, HPT domain"/>
    <property type="match status" value="1"/>
</dbReference>
<dbReference type="InterPro" id="IPR022642">
    <property type="entry name" value="CheR_C"/>
</dbReference>
<feature type="modified residue" description="4-aspartylphosphate" evidence="21">
    <location>
        <position position="1822"/>
    </location>
</feature>
<evidence type="ECO:0000256" key="19">
    <source>
        <dbReference type="ARBA" id="ARBA00070152"/>
    </source>
</evidence>
<dbReference type="GO" id="GO:0005737">
    <property type="term" value="C:cytoplasm"/>
    <property type="evidence" value="ECO:0007669"/>
    <property type="project" value="InterPro"/>
</dbReference>
<dbReference type="EMBL" id="CP058708">
    <property type="protein sequence ID" value="QLH52212.1"/>
    <property type="molecule type" value="Genomic_DNA"/>
</dbReference>
<dbReference type="Pfam" id="PF02518">
    <property type="entry name" value="HATPase_c"/>
    <property type="match status" value="1"/>
</dbReference>
<dbReference type="Pfam" id="PF03705">
    <property type="entry name" value="CheR_N"/>
    <property type="match status" value="1"/>
</dbReference>
<evidence type="ECO:0000256" key="23">
    <source>
        <dbReference type="SAM" id="MobiDB-lite"/>
    </source>
</evidence>
<evidence type="ECO:0000256" key="5">
    <source>
        <dbReference type="ARBA" id="ARBA00012534"/>
    </source>
</evidence>
<comment type="subcellular location">
    <subcellularLocation>
        <location evidence="3">Cell membrane</location>
        <topology evidence="3">Multi-pass membrane protein</topology>
    </subcellularLocation>
</comment>
<evidence type="ECO:0000259" key="28">
    <source>
        <dbReference type="PROSITE" id="PS50122"/>
    </source>
</evidence>
<dbReference type="CDD" id="cd00082">
    <property type="entry name" value="HisKA"/>
    <property type="match status" value="1"/>
</dbReference>
<proteinExistence type="predicted"/>
<dbReference type="PROSITE" id="PS50113">
    <property type="entry name" value="PAC"/>
    <property type="match status" value="3"/>
</dbReference>
<dbReference type="SUPFAM" id="SSF55874">
    <property type="entry name" value="ATPase domain of HSP90 chaperone/DNA topoisomerase II/histidine kinase"/>
    <property type="match status" value="1"/>
</dbReference>
<evidence type="ECO:0000259" key="26">
    <source>
        <dbReference type="PROSITE" id="PS50112"/>
    </source>
</evidence>
<evidence type="ECO:0000256" key="10">
    <source>
        <dbReference type="ARBA" id="ARBA00022679"/>
    </source>
</evidence>
<dbReference type="FunFam" id="3.30.450.20:FF:000099">
    <property type="entry name" value="Sensory box sensor histidine kinase"/>
    <property type="match status" value="1"/>
</dbReference>
<dbReference type="Gene3D" id="3.30.450.20">
    <property type="entry name" value="PAS domain"/>
    <property type="match status" value="5"/>
</dbReference>
<organism evidence="30 31">
    <name type="scientific">Candidatus Accumulibacter cognatus</name>
    <dbReference type="NCBI Taxonomy" id="2954383"/>
    <lineage>
        <taxon>Bacteria</taxon>
        <taxon>Pseudomonadati</taxon>
        <taxon>Pseudomonadota</taxon>
        <taxon>Betaproteobacteria</taxon>
        <taxon>Candidatus Accumulibacter</taxon>
    </lineage>
</organism>
<keyword evidence="13" id="KW-0547">Nucleotide-binding</keyword>
<evidence type="ECO:0000256" key="4">
    <source>
        <dbReference type="ARBA" id="ARBA00012438"/>
    </source>
</evidence>